<protein>
    <submittedName>
        <fullName evidence="1">Uncharacterized protein</fullName>
    </submittedName>
</protein>
<evidence type="ECO:0000313" key="1">
    <source>
        <dbReference type="EMBL" id="KAH6623382.1"/>
    </source>
</evidence>
<accession>A0ACB7NYP1</accession>
<name>A0ACB7NYP1_9PEZI</name>
<reference evidence="1 2" key="1">
    <citation type="journal article" date="2021" name="Nat. Commun.">
        <title>Genetic determinants of endophytism in the Arabidopsis root mycobiome.</title>
        <authorList>
            <person name="Mesny F."/>
            <person name="Miyauchi S."/>
            <person name="Thiergart T."/>
            <person name="Pickel B."/>
            <person name="Atanasova L."/>
            <person name="Karlsson M."/>
            <person name="Huettel B."/>
            <person name="Barry K.W."/>
            <person name="Haridas S."/>
            <person name="Chen C."/>
            <person name="Bauer D."/>
            <person name="Andreopoulos W."/>
            <person name="Pangilinan J."/>
            <person name="LaButti K."/>
            <person name="Riley R."/>
            <person name="Lipzen A."/>
            <person name="Clum A."/>
            <person name="Drula E."/>
            <person name="Henrissat B."/>
            <person name="Kohler A."/>
            <person name="Grigoriev I.V."/>
            <person name="Martin F.M."/>
            <person name="Hacquard S."/>
        </authorList>
    </citation>
    <scope>NUCLEOTIDE SEQUENCE [LARGE SCALE GENOMIC DNA]</scope>
    <source>
        <strain evidence="1 2">MPI-SDFR-AT-0079</strain>
    </source>
</reference>
<gene>
    <name evidence="1" type="ORF">F5144DRAFT_498070</name>
</gene>
<sequence>MSSADGAFIPAAPAPPDVTPNFEHPESSSHQLIIVSVVFPVLSFFFLLPRLYTASFILRKWYMDDYLICVAAASALANAILCIIQSTMGMGKHIWELDYVTFSETMKIMMLGGAFTYSFTTMFIKLSILSFFLRFSVDRAFRVAVYIVMFISVGYSVPQILLFLYVCTPIGSYWDWSIPGTCINQQAIFDAGNILNMITDFMILLLPIWMLRPMRAPLTKKIGVLLILMAGGFVCGVSLVRMITGMTGANNPDITWHYPVNLIWCLVEQYIGLICACLPCLKAFYKRFYPNLFLFSPDLDDRVAASFPFSSFNIQTQPNNNNNNNNRNGTDSDVNNNSGGGSSATRDGGRKAWWSLRKAGLLAPSSAGAAAATGEDRRGSREGDASSWGAGKGGSVDGEGSGAEDVEAARGVRDEKTSVGGVVERGG</sequence>
<evidence type="ECO:0000313" key="2">
    <source>
        <dbReference type="Proteomes" id="UP000724584"/>
    </source>
</evidence>
<organism evidence="1 2">
    <name type="scientific">Chaetomium tenue</name>
    <dbReference type="NCBI Taxonomy" id="1854479"/>
    <lineage>
        <taxon>Eukaryota</taxon>
        <taxon>Fungi</taxon>
        <taxon>Dikarya</taxon>
        <taxon>Ascomycota</taxon>
        <taxon>Pezizomycotina</taxon>
        <taxon>Sordariomycetes</taxon>
        <taxon>Sordariomycetidae</taxon>
        <taxon>Sordariales</taxon>
        <taxon>Chaetomiaceae</taxon>
        <taxon>Chaetomium</taxon>
    </lineage>
</organism>
<dbReference type="EMBL" id="JAGIZQ010000006">
    <property type="protein sequence ID" value="KAH6623382.1"/>
    <property type="molecule type" value="Genomic_DNA"/>
</dbReference>
<comment type="caution">
    <text evidence="1">The sequence shown here is derived from an EMBL/GenBank/DDBJ whole genome shotgun (WGS) entry which is preliminary data.</text>
</comment>
<dbReference type="Proteomes" id="UP000724584">
    <property type="component" value="Unassembled WGS sequence"/>
</dbReference>
<proteinExistence type="predicted"/>
<keyword evidence="2" id="KW-1185">Reference proteome</keyword>